<evidence type="ECO:0000256" key="3">
    <source>
        <dbReference type="ARBA" id="ARBA00022553"/>
    </source>
</evidence>
<evidence type="ECO:0000256" key="2">
    <source>
        <dbReference type="ARBA" id="ARBA00012438"/>
    </source>
</evidence>
<feature type="domain" description="PAC" evidence="8">
    <location>
        <begin position="253"/>
        <end position="308"/>
    </location>
</feature>
<dbReference type="InterPro" id="IPR013655">
    <property type="entry name" value="PAS_fold_3"/>
</dbReference>
<dbReference type="Pfam" id="PF08447">
    <property type="entry name" value="PAS_3"/>
    <property type="match status" value="1"/>
</dbReference>
<dbReference type="SMART" id="SM00091">
    <property type="entry name" value="PAS"/>
    <property type="match status" value="5"/>
</dbReference>
<protein>
    <recommendedName>
        <fullName evidence="2">histidine kinase</fullName>
        <ecNumber evidence="2">2.7.13.3</ecNumber>
    </recommendedName>
</protein>
<dbReference type="PROSITE" id="PS50113">
    <property type="entry name" value="PAC"/>
    <property type="match status" value="3"/>
</dbReference>
<evidence type="ECO:0000259" key="6">
    <source>
        <dbReference type="PROSITE" id="PS50109"/>
    </source>
</evidence>
<dbReference type="SMART" id="SM00388">
    <property type="entry name" value="HisKA"/>
    <property type="match status" value="1"/>
</dbReference>
<gene>
    <name evidence="9" type="ORF">MOP44_18485</name>
</gene>
<dbReference type="InterPro" id="IPR013656">
    <property type="entry name" value="PAS_4"/>
</dbReference>
<dbReference type="InterPro" id="IPR003661">
    <property type="entry name" value="HisK_dim/P_dom"/>
</dbReference>
<dbReference type="GO" id="GO:0000155">
    <property type="term" value="F:phosphorelay sensor kinase activity"/>
    <property type="evidence" value="ECO:0007669"/>
    <property type="project" value="InterPro"/>
</dbReference>
<name>A0A9J7BNR2_9BACT</name>
<dbReference type="InterPro" id="IPR052162">
    <property type="entry name" value="Sensor_kinase/Photoreceptor"/>
</dbReference>
<proteinExistence type="predicted"/>
<dbReference type="SMART" id="SM00086">
    <property type="entry name" value="PAC"/>
    <property type="match status" value="2"/>
</dbReference>
<dbReference type="PRINTS" id="PR00344">
    <property type="entry name" value="BCTRLSENSOR"/>
</dbReference>
<evidence type="ECO:0000256" key="4">
    <source>
        <dbReference type="ARBA" id="ARBA00022679"/>
    </source>
</evidence>
<dbReference type="AlphaFoldDB" id="A0A9J7BNR2"/>
<dbReference type="EC" id="2.7.13.3" evidence="2"/>
<sequence>MQNDLGTGGAVQISSGVERICGPGVMADLIRTHHWMSAGLGCIAEWPDALVVLINMMLANQHPMILFWGDGLTQFYNDAAIPILGPDKHPQSLGRRGDESWAEVWHVVGHQIESARQGTPIWNEDFLAPIFREGHVSDAWFTYSYSPVRDGSGQITGVLVTCLETTQSVLARQSFRAEQERLLALFQQAPAFFAVLRGPDHVYELTNPPYQRLISGRNVIGKKLRDVLPEAVEQGYEDVLNRVYRTGEPFIGNDVQFTFPAFADRPEEVRSLDFVYQPLREPDGSVSGILVLGVDTTERKRTLEALLATEKSAATVLEAISDGFHVIDNQGRFQNFNPAGRAIYESQGLDADELIGRSLHDVFPGIENSDTGRALVECLHTHQPTTVEGCYRPWNRWFSVRNYPTPDGGVATFFQDITERRQTEDQLSEQRERFEFATRAAQIGYWFCNLPFDKLDWDDTVKEHFWLPPDAKVDIELFYQRIHPDDRERTRVAIETSIATNGRYDIEYRTVSPDGACKWIRAIGRTAYNEDGSPARFDGVTQDITALKKVTEALDAERARLSAVFENVPVGLLFTLADGRIVSGNRQAERILGRSFSHEGSETYRDLHVLHADGTRVEVGDRPLTLALAEGGIHRGEYQYVRPDGSCIWVEMIGAPILDAQGKIIGAVDAFADIDVRKRAETALIRSEKLALVGRLAASISHEINNPLEAVTNLLYLIENNTKDATARNFSRTAQDELARVSHIVTHTLRFNRQTVALGEQKMSGLLESSVAIYEGRLKNSGVSLDRDYADTSRVFCSGSEIRQVFANVVGNSFDATKTGGRLVLRTRDQRHWRTGQPGVRVTIADTGHGMPEEVRRRLFEPFFTTKGDNGTGLGLWVSREIIAKHHSRMRVKSRQGDRSGTVFSIWFPLNAVAQRTPEIIEPHTHAVVHSA</sequence>
<dbReference type="PROSITE" id="PS50112">
    <property type="entry name" value="PAS"/>
    <property type="match status" value="1"/>
</dbReference>
<dbReference type="KEGG" id="orp:MOP44_18485"/>
<dbReference type="Pfam" id="PF13426">
    <property type="entry name" value="PAS_9"/>
    <property type="match status" value="1"/>
</dbReference>
<dbReference type="Gene3D" id="3.30.565.10">
    <property type="entry name" value="Histidine kinase-like ATPase, C-terminal domain"/>
    <property type="match status" value="1"/>
</dbReference>
<dbReference type="Pfam" id="PF02518">
    <property type="entry name" value="HATPase_c"/>
    <property type="match status" value="1"/>
</dbReference>
<evidence type="ECO:0000259" key="7">
    <source>
        <dbReference type="PROSITE" id="PS50112"/>
    </source>
</evidence>
<keyword evidence="3" id="KW-0597">Phosphoprotein</keyword>
<dbReference type="PANTHER" id="PTHR43304">
    <property type="entry name" value="PHYTOCHROME-LIKE PROTEIN CPH1"/>
    <property type="match status" value="1"/>
</dbReference>
<dbReference type="PANTHER" id="PTHR43304:SF1">
    <property type="entry name" value="PAC DOMAIN-CONTAINING PROTEIN"/>
    <property type="match status" value="1"/>
</dbReference>
<evidence type="ECO:0000256" key="1">
    <source>
        <dbReference type="ARBA" id="ARBA00000085"/>
    </source>
</evidence>
<dbReference type="Gene3D" id="3.30.450.20">
    <property type="entry name" value="PAS domain"/>
    <property type="match status" value="5"/>
</dbReference>
<reference evidence="9" key="1">
    <citation type="submission" date="2021-04" db="EMBL/GenBank/DDBJ databases">
        <title>Phylogenetic analysis of Acidobacteriaceae.</title>
        <authorList>
            <person name="Qiu L."/>
            <person name="Zhang Q."/>
        </authorList>
    </citation>
    <scope>NUCLEOTIDE SEQUENCE</scope>
    <source>
        <strain evidence="9">DSM 25168</strain>
    </source>
</reference>
<evidence type="ECO:0000256" key="5">
    <source>
        <dbReference type="ARBA" id="ARBA00022777"/>
    </source>
</evidence>
<dbReference type="PROSITE" id="PS50109">
    <property type="entry name" value="HIS_KIN"/>
    <property type="match status" value="1"/>
</dbReference>
<dbReference type="CDD" id="cd00130">
    <property type="entry name" value="PAS"/>
    <property type="match status" value="3"/>
</dbReference>
<dbReference type="NCBIfam" id="TIGR00229">
    <property type="entry name" value="sensory_box"/>
    <property type="match status" value="2"/>
</dbReference>
<dbReference type="Pfam" id="PF00512">
    <property type="entry name" value="HisKA"/>
    <property type="match status" value="1"/>
</dbReference>
<dbReference type="SMART" id="SM00387">
    <property type="entry name" value="HATPase_c"/>
    <property type="match status" value="1"/>
</dbReference>
<dbReference type="EMBL" id="CP093313">
    <property type="protein sequence ID" value="UWZ82550.1"/>
    <property type="molecule type" value="Genomic_DNA"/>
</dbReference>
<dbReference type="Proteomes" id="UP001059380">
    <property type="component" value="Chromosome"/>
</dbReference>
<evidence type="ECO:0000313" key="10">
    <source>
        <dbReference type="Proteomes" id="UP001059380"/>
    </source>
</evidence>
<feature type="domain" description="PAC" evidence="8">
    <location>
        <begin position="504"/>
        <end position="556"/>
    </location>
</feature>
<dbReference type="InterPro" id="IPR005467">
    <property type="entry name" value="His_kinase_dom"/>
</dbReference>
<dbReference type="InterPro" id="IPR003594">
    <property type="entry name" value="HATPase_dom"/>
</dbReference>
<evidence type="ECO:0000313" key="9">
    <source>
        <dbReference type="EMBL" id="UWZ82550.1"/>
    </source>
</evidence>
<dbReference type="InterPro" id="IPR000014">
    <property type="entry name" value="PAS"/>
</dbReference>
<keyword evidence="5" id="KW-0418">Kinase</keyword>
<dbReference type="SUPFAM" id="SSF55785">
    <property type="entry name" value="PYP-like sensor domain (PAS domain)"/>
    <property type="match status" value="4"/>
</dbReference>
<dbReference type="SUPFAM" id="SSF47384">
    <property type="entry name" value="Homodimeric domain of signal transducing histidine kinase"/>
    <property type="match status" value="1"/>
</dbReference>
<dbReference type="Pfam" id="PF08448">
    <property type="entry name" value="PAS_4"/>
    <property type="match status" value="2"/>
</dbReference>
<dbReference type="InterPro" id="IPR004358">
    <property type="entry name" value="Sig_transdc_His_kin-like_C"/>
</dbReference>
<organism evidence="9 10">
    <name type="scientific">Occallatibacter riparius</name>
    <dbReference type="NCBI Taxonomy" id="1002689"/>
    <lineage>
        <taxon>Bacteria</taxon>
        <taxon>Pseudomonadati</taxon>
        <taxon>Acidobacteriota</taxon>
        <taxon>Terriglobia</taxon>
        <taxon>Terriglobales</taxon>
        <taxon>Acidobacteriaceae</taxon>
        <taxon>Occallatibacter</taxon>
    </lineage>
</organism>
<dbReference type="InterPro" id="IPR000700">
    <property type="entry name" value="PAS-assoc_C"/>
</dbReference>
<feature type="domain" description="PAC" evidence="8">
    <location>
        <begin position="634"/>
        <end position="686"/>
    </location>
</feature>
<dbReference type="RefSeq" id="WP_260791735.1">
    <property type="nucleotide sequence ID" value="NZ_CP093313.1"/>
</dbReference>
<dbReference type="InterPro" id="IPR001610">
    <property type="entry name" value="PAC"/>
</dbReference>
<dbReference type="Gene3D" id="1.10.287.130">
    <property type="match status" value="1"/>
</dbReference>
<accession>A0A9J7BNR2</accession>
<dbReference type="Gene3D" id="2.10.70.100">
    <property type="match status" value="1"/>
</dbReference>
<feature type="domain" description="PAS" evidence="7">
    <location>
        <begin position="309"/>
        <end position="359"/>
    </location>
</feature>
<dbReference type="CDD" id="cd00082">
    <property type="entry name" value="HisKA"/>
    <property type="match status" value="1"/>
</dbReference>
<dbReference type="SUPFAM" id="SSF55874">
    <property type="entry name" value="ATPase domain of HSP90 chaperone/DNA topoisomerase II/histidine kinase"/>
    <property type="match status" value="1"/>
</dbReference>
<dbReference type="InterPro" id="IPR036097">
    <property type="entry name" value="HisK_dim/P_sf"/>
</dbReference>
<keyword evidence="4" id="KW-0808">Transferase</keyword>
<dbReference type="InterPro" id="IPR035965">
    <property type="entry name" value="PAS-like_dom_sf"/>
</dbReference>
<comment type="catalytic activity">
    <reaction evidence="1">
        <text>ATP + protein L-histidine = ADP + protein N-phospho-L-histidine.</text>
        <dbReference type="EC" id="2.7.13.3"/>
    </reaction>
</comment>
<feature type="domain" description="Histidine kinase" evidence="6">
    <location>
        <begin position="699"/>
        <end position="912"/>
    </location>
</feature>
<keyword evidence="10" id="KW-1185">Reference proteome</keyword>
<evidence type="ECO:0000259" key="8">
    <source>
        <dbReference type="PROSITE" id="PS50113"/>
    </source>
</evidence>
<dbReference type="InterPro" id="IPR036890">
    <property type="entry name" value="HATPase_C_sf"/>
</dbReference>